<name>A0A398CS42_9BACL</name>
<keyword evidence="2" id="KW-1185">Reference proteome</keyword>
<proteinExistence type="predicted"/>
<protein>
    <submittedName>
        <fullName evidence="1">Uncharacterized protein</fullName>
    </submittedName>
</protein>
<gene>
    <name evidence="1" type="ORF">D3H35_18215</name>
</gene>
<evidence type="ECO:0000313" key="2">
    <source>
        <dbReference type="Proteomes" id="UP000266340"/>
    </source>
</evidence>
<dbReference type="Proteomes" id="UP000266340">
    <property type="component" value="Unassembled WGS sequence"/>
</dbReference>
<comment type="caution">
    <text evidence="1">The sequence shown here is derived from an EMBL/GenBank/DDBJ whole genome shotgun (WGS) entry which is preliminary data.</text>
</comment>
<dbReference type="RefSeq" id="WP_119150655.1">
    <property type="nucleotide sequence ID" value="NZ_JBHSOV010000026.1"/>
</dbReference>
<sequence length="111" mass="12466">MTIKYRIACPGSDIYVLEKEDGFHLTVSSRTNPLSFGSKVAAFHSLGNAVEAAESFHVVFTLSKEYGYHLDQNQLKKDGLQALSVLELLESPRSSTDLRDMFEREKAVVRE</sequence>
<accession>A0A398CS42</accession>
<dbReference type="AlphaFoldDB" id="A0A398CS42"/>
<reference evidence="1 2" key="1">
    <citation type="submission" date="2018-09" db="EMBL/GenBank/DDBJ databases">
        <title>Cohnella cavernae sp. nov., isolated from a karst cave.</title>
        <authorList>
            <person name="Zhu H."/>
        </authorList>
    </citation>
    <scope>NUCLEOTIDE SEQUENCE [LARGE SCALE GENOMIC DNA]</scope>
    <source>
        <strain evidence="1 2">K2E09-144</strain>
    </source>
</reference>
<evidence type="ECO:0000313" key="1">
    <source>
        <dbReference type="EMBL" id="RIE02617.1"/>
    </source>
</evidence>
<dbReference type="OrthoDB" id="2613405at2"/>
<organism evidence="1 2">
    <name type="scientific">Cohnella faecalis</name>
    <dbReference type="NCBI Taxonomy" id="2315694"/>
    <lineage>
        <taxon>Bacteria</taxon>
        <taxon>Bacillati</taxon>
        <taxon>Bacillota</taxon>
        <taxon>Bacilli</taxon>
        <taxon>Bacillales</taxon>
        <taxon>Paenibacillaceae</taxon>
        <taxon>Cohnella</taxon>
    </lineage>
</organism>
<dbReference type="EMBL" id="QXJM01000039">
    <property type="protein sequence ID" value="RIE02617.1"/>
    <property type="molecule type" value="Genomic_DNA"/>
</dbReference>